<protein>
    <recommendedName>
        <fullName evidence="1">Chromosomal replication initiator DnaA C-terminal domain-containing protein</fullName>
    </recommendedName>
</protein>
<dbReference type="Proteomes" id="UP000509367">
    <property type="component" value="Chromosome"/>
</dbReference>
<evidence type="ECO:0000259" key="1">
    <source>
        <dbReference type="SMART" id="SM00760"/>
    </source>
</evidence>
<gene>
    <name evidence="2" type="ORF">HTY61_04890</name>
</gene>
<dbReference type="InterPro" id="IPR013159">
    <property type="entry name" value="DnaA_C"/>
</dbReference>
<dbReference type="Pfam" id="PF08299">
    <property type="entry name" value="Bac_DnaA_C"/>
    <property type="match status" value="1"/>
</dbReference>
<dbReference type="GO" id="GO:0006275">
    <property type="term" value="P:regulation of DNA replication"/>
    <property type="evidence" value="ECO:0007669"/>
    <property type="project" value="InterPro"/>
</dbReference>
<dbReference type="GO" id="GO:0005524">
    <property type="term" value="F:ATP binding"/>
    <property type="evidence" value="ECO:0007669"/>
    <property type="project" value="InterPro"/>
</dbReference>
<dbReference type="PANTHER" id="PTHR30050">
    <property type="entry name" value="CHROMOSOMAL REPLICATION INITIATOR PROTEIN DNAA"/>
    <property type="match status" value="1"/>
</dbReference>
<dbReference type="RefSeq" id="WP_175275737.1">
    <property type="nucleotide sequence ID" value="NZ_CP054836.1"/>
</dbReference>
<accession>A0A6N1VA69</accession>
<dbReference type="InterPro" id="IPR018312">
    <property type="entry name" value="Chromosome_initiator_DnaA_CS"/>
</dbReference>
<dbReference type="SUPFAM" id="SSF48295">
    <property type="entry name" value="TrpR-like"/>
    <property type="match status" value="1"/>
</dbReference>
<dbReference type="PROSITE" id="PS01008">
    <property type="entry name" value="DNAA"/>
    <property type="match status" value="1"/>
</dbReference>
<dbReference type="CDD" id="cd06571">
    <property type="entry name" value="Bac_DnaA_C"/>
    <property type="match status" value="1"/>
</dbReference>
<dbReference type="InterPro" id="IPR010921">
    <property type="entry name" value="Trp_repressor/repl_initiator"/>
</dbReference>
<dbReference type="EMBL" id="CP054836">
    <property type="protein sequence ID" value="QKV17840.1"/>
    <property type="molecule type" value="Genomic_DNA"/>
</dbReference>
<dbReference type="GO" id="GO:0003688">
    <property type="term" value="F:DNA replication origin binding"/>
    <property type="evidence" value="ECO:0007669"/>
    <property type="project" value="InterPro"/>
</dbReference>
<sequence>MLVDAYSEPKTAAEIFARRAELKRKFFPTRVKNVARECKREWTEQHDAHVKAYLSHEAERKFREVISKYRVVETSAGKISVEQIIREEAARAGITPGELKGRRRKKNIVEARQRAIARAYRERPDLSLPQLGRLFGGRDHSTILHAVKKLGVHTPCEIEYKR</sequence>
<dbReference type="Gene3D" id="1.10.1750.10">
    <property type="match status" value="1"/>
</dbReference>
<dbReference type="GO" id="GO:0006270">
    <property type="term" value="P:DNA replication initiation"/>
    <property type="evidence" value="ECO:0007669"/>
    <property type="project" value="InterPro"/>
</dbReference>
<proteinExistence type="predicted"/>
<evidence type="ECO:0000313" key="3">
    <source>
        <dbReference type="Proteomes" id="UP000509367"/>
    </source>
</evidence>
<dbReference type="AlphaFoldDB" id="A0A6N1VA69"/>
<dbReference type="KEGG" id="orm:HTY61_04890"/>
<evidence type="ECO:0000313" key="2">
    <source>
        <dbReference type="EMBL" id="QKV17840.1"/>
    </source>
</evidence>
<name>A0A6N1VA69_9HYPH</name>
<feature type="domain" description="Chromosomal replication initiator DnaA C-terminal" evidence="1">
    <location>
        <begin position="80"/>
        <end position="150"/>
    </location>
</feature>
<organism evidence="2 3">
    <name type="scientific">Oricola thermophila</name>
    <dbReference type="NCBI Taxonomy" id="2742145"/>
    <lineage>
        <taxon>Bacteria</taxon>
        <taxon>Pseudomonadati</taxon>
        <taxon>Pseudomonadota</taxon>
        <taxon>Alphaproteobacteria</taxon>
        <taxon>Hyphomicrobiales</taxon>
        <taxon>Ahrensiaceae</taxon>
        <taxon>Oricola</taxon>
    </lineage>
</organism>
<dbReference type="SMART" id="SM00760">
    <property type="entry name" value="Bac_DnaA_C"/>
    <property type="match status" value="1"/>
</dbReference>
<dbReference type="PANTHER" id="PTHR30050:SF4">
    <property type="entry name" value="ATP-BINDING PROTEIN RV3427C IN INSERTION SEQUENCE-RELATED"/>
    <property type="match status" value="1"/>
</dbReference>
<reference evidence="2 3" key="1">
    <citation type="submission" date="2020-06" db="EMBL/GenBank/DDBJ databases">
        <title>Oricola thermophila sp. nov. isolated from a tidal sediments.</title>
        <authorList>
            <person name="Kwon K.K."/>
            <person name="Yang S.-H."/>
            <person name="Park M.-J."/>
        </authorList>
    </citation>
    <scope>NUCLEOTIDE SEQUENCE [LARGE SCALE GENOMIC DNA]</scope>
    <source>
        <strain evidence="2 3">MEBiC13590</strain>
    </source>
</reference>
<keyword evidence="3" id="KW-1185">Reference proteome</keyword>